<dbReference type="PANTHER" id="PTHR43586:SF8">
    <property type="entry name" value="CYSTEINE DESULFURASE 1, CHLOROPLASTIC"/>
    <property type="match status" value="1"/>
</dbReference>
<feature type="domain" description="Aminotransferase class V" evidence="2">
    <location>
        <begin position="57"/>
        <end position="228"/>
    </location>
</feature>
<comment type="caution">
    <text evidence="3">The sequence shown here is derived from an EMBL/GenBank/DDBJ whole genome shotgun (WGS) entry which is preliminary data.</text>
</comment>
<reference evidence="3 4" key="1">
    <citation type="submission" date="2018-06" db="EMBL/GenBank/DDBJ databases">
        <title>Genomic Encyclopedia of Archaeal and Bacterial Type Strains, Phase II (KMG-II): from individual species to whole genera.</title>
        <authorList>
            <person name="Goeker M."/>
        </authorList>
    </citation>
    <scope>NUCLEOTIDE SEQUENCE [LARGE SCALE GENOMIC DNA]</scope>
    <source>
        <strain evidence="3 4">DSM 12408</strain>
    </source>
</reference>
<sequence>MDTSQQKDLFDIPEDICYLNTASLSPSFKAVEQAGIDAVLQKSRPYLIPSSDFFDPVIELKKRFAELIQLDEFERVASIPSVSYGIATVANNIELNAGDTVVLMQEQFPSNYYSWKKLTDTYKAHLKIVQAPKTTSNRAKLWNEAILEAIDDSTAVVAMGNIHWSSGALFDLKAIREKTRMHDALLIIDGSQSVGALPFSVKEIQPDALICAGYKWLFGPYGCGYAYYGPYFDGGEPLEENWTNRLDSHKLPDLTRYQHEYKPLANRYVMGESGSFIHVNMQLEALKQVLLWTPEAVQNYCRGISVKAVEELRNLGCYIEADDYRSHHLFGLELPESINIKAFKKALSDQQIFVSFRGNYVRLSCHFFNTEKDFERFLNCLKSVIN</sequence>
<dbReference type="InterPro" id="IPR015424">
    <property type="entry name" value="PyrdxlP-dep_Trfase"/>
</dbReference>
<evidence type="ECO:0000256" key="1">
    <source>
        <dbReference type="ARBA" id="ARBA00022898"/>
    </source>
</evidence>
<dbReference type="OrthoDB" id="513408at2"/>
<dbReference type="AlphaFoldDB" id="A0A1A7R3U6"/>
<proteinExistence type="predicted"/>
<gene>
    <name evidence="3" type="ORF">LX77_00736</name>
</gene>
<dbReference type="EMBL" id="QLLQ01000002">
    <property type="protein sequence ID" value="RAJ26487.1"/>
    <property type="molecule type" value="Genomic_DNA"/>
</dbReference>
<dbReference type="InterPro" id="IPR015421">
    <property type="entry name" value="PyrdxlP-dep_Trfase_major"/>
</dbReference>
<dbReference type="SUPFAM" id="SSF53383">
    <property type="entry name" value="PLP-dependent transferases"/>
    <property type="match status" value="1"/>
</dbReference>
<organism evidence="3 4">
    <name type="scientific">Gelidibacter algens</name>
    <dbReference type="NCBI Taxonomy" id="49280"/>
    <lineage>
        <taxon>Bacteria</taxon>
        <taxon>Pseudomonadati</taxon>
        <taxon>Bacteroidota</taxon>
        <taxon>Flavobacteriia</taxon>
        <taxon>Flavobacteriales</taxon>
        <taxon>Flavobacteriaceae</taxon>
        <taxon>Gelidibacter</taxon>
    </lineage>
</organism>
<evidence type="ECO:0000313" key="3">
    <source>
        <dbReference type="EMBL" id="RAJ26487.1"/>
    </source>
</evidence>
<keyword evidence="4" id="KW-1185">Reference proteome</keyword>
<dbReference type="InterPro" id="IPR015422">
    <property type="entry name" value="PyrdxlP-dep_Trfase_small"/>
</dbReference>
<dbReference type="Proteomes" id="UP000248987">
    <property type="component" value="Unassembled WGS sequence"/>
</dbReference>
<dbReference type="RefSeq" id="WP_066430450.1">
    <property type="nucleotide sequence ID" value="NZ_LZRN01000003.1"/>
</dbReference>
<evidence type="ECO:0000259" key="2">
    <source>
        <dbReference type="Pfam" id="PF00266"/>
    </source>
</evidence>
<keyword evidence="3" id="KW-0456">Lyase</keyword>
<dbReference type="STRING" id="49280.A9996_02400"/>
<accession>A0A1A7R3U6</accession>
<dbReference type="GO" id="GO:0016829">
    <property type="term" value="F:lyase activity"/>
    <property type="evidence" value="ECO:0007669"/>
    <property type="project" value="UniProtKB-KW"/>
</dbReference>
<name>A0A1A7R3U6_9FLAO</name>
<dbReference type="Pfam" id="PF00266">
    <property type="entry name" value="Aminotran_5"/>
    <property type="match status" value="1"/>
</dbReference>
<protein>
    <submittedName>
        <fullName evidence="3">Selenocysteine lyase/cysteine desulfurase</fullName>
    </submittedName>
</protein>
<dbReference type="PANTHER" id="PTHR43586">
    <property type="entry name" value="CYSTEINE DESULFURASE"/>
    <property type="match status" value="1"/>
</dbReference>
<dbReference type="Gene3D" id="3.90.1150.10">
    <property type="entry name" value="Aspartate Aminotransferase, domain 1"/>
    <property type="match status" value="1"/>
</dbReference>
<dbReference type="InterPro" id="IPR000192">
    <property type="entry name" value="Aminotrans_V_dom"/>
</dbReference>
<evidence type="ECO:0000313" key="4">
    <source>
        <dbReference type="Proteomes" id="UP000248987"/>
    </source>
</evidence>
<keyword evidence="1" id="KW-0663">Pyridoxal phosphate</keyword>
<dbReference type="Gene3D" id="3.40.640.10">
    <property type="entry name" value="Type I PLP-dependent aspartate aminotransferase-like (Major domain)"/>
    <property type="match status" value="1"/>
</dbReference>